<comment type="subcellular location">
    <subcellularLocation>
        <location evidence="1">Nucleus</location>
        <location evidence="1">Nuclear pore complex</location>
    </subcellularLocation>
</comment>
<sequence length="551" mass="56383">MAFATNSSAFGLKPATSAFGSTTSSPSVFGATNTGGSLFGGGNTQQQGAGTSLFGQPANTNVGGGAFGSTGTNTANTGGGLFGGQQQQQQQQQPAQGGSLFGGTTTNNNTGGGLFGQNNASNTNTGGGLFGNTNNNQQQQQQGTGGGGLFGSTSNTGGGGLFGSTNTNTNTGGGGGLFGSSNTNTGGGLFGSTNTNTNTTGGGSLFGNNNNTANTNTGGGLFGQSSNTGNTGGGLFGQSSNTNTGGGLFGNANNQQQQQSGGGGLFGGGQNQQQGGGLFGGGQNQQQQQGGGLFGTTMSTTMTPTQQSAVLFTKASKFNDLNPDLQRQFQSIEEHINSQVAIGKELKGQKLGEEAGKSHEQLRAFHKDLLNALTLIRADYNQTKDLKTRTDQAVQDTIVAMRVVDAHKTQQVNHIYLRDHASFPYEYFTRITLEAQDKLSWCRTTMEQIERKLSSLASSSQGATLTPASISATIQAQHATFLALASTTAALDGELQKIKVLYRQLWRERVGSARDPFNELDDVGGTAGGKNGDLGLSKLGMGASMMGMSTR</sequence>
<evidence type="ECO:0008006" key="11">
    <source>
        <dbReference type="Google" id="ProtNLM"/>
    </source>
</evidence>
<accession>A0A0D7B2N7</accession>
<feature type="compositionally biased region" description="Low complexity" evidence="8">
    <location>
        <begin position="250"/>
        <end position="259"/>
    </location>
</feature>
<evidence type="ECO:0000313" key="10">
    <source>
        <dbReference type="Proteomes" id="UP000054007"/>
    </source>
</evidence>
<feature type="compositionally biased region" description="Low complexity" evidence="8">
    <location>
        <begin position="131"/>
        <end position="142"/>
    </location>
</feature>
<dbReference type="GO" id="GO:0005643">
    <property type="term" value="C:nuclear pore"/>
    <property type="evidence" value="ECO:0007669"/>
    <property type="project" value="UniProtKB-SubCell"/>
</dbReference>
<keyword evidence="2" id="KW-0813">Transport</keyword>
<evidence type="ECO:0000313" key="9">
    <source>
        <dbReference type="EMBL" id="KIY64434.1"/>
    </source>
</evidence>
<dbReference type="PANTHER" id="PTHR13437">
    <property type="entry name" value="NUCLEOPORIN P58/P45 NUCLEOPORIN-LIKE PROTEIN 1"/>
    <property type="match status" value="1"/>
</dbReference>
<proteinExistence type="predicted"/>
<keyword evidence="6" id="KW-0906">Nuclear pore complex</keyword>
<feature type="compositionally biased region" description="Gly residues" evidence="8">
    <location>
        <begin position="143"/>
        <end position="162"/>
    </location>
</feature>
<evidence type="ECO:0000256" key="1">
    <source>
        <dbReference type="ARBA" id="ARBA00004567"/>
    </source>
</evidence>
<name>A0A0D7B2N7_9AGAR</name>
<dbReference type="Gene3D" id="6.10.140.1350">
    <property type="match status" value="1"/>
</dbReference>
<keyword evidence="7" id="KW-0539">Nucleus</keyword>
<evidence type="ECO:0000256" key="7">
    <source>
        <dbReference type="ARBA" id="ARBA00023242"/>
    </source>
</evidence>
<evidence type="ECO:0000256" key="5">
    <source>
        <dbReference type="ARBA" id="ARBA00023010"/>
    </source>
</evidence>
<dbReference type="GO" id="GO:0008139">
    <property type="term" value="F:nuclear localization sequence binding"/>
    <property type="evidence" value="ECO:0007669"/>
    <property type="project" value="InterPro"/>
</dbReference>
<evidence type="ECO:0000256" key="4">
    <source>
        <dbReference type="ARBA" id="ARBA00022927"/>
    </source>
</evidence>
<gene>
    <name evidence="9" type="ORF">CYLTODRAFT_438218</name>
</gene>
<keyword evidence="4" id="KW-0653">Protein transport</keyword>
<feature type="compositionally biased region" description="Gly residues" evidence="8">
    <location>
        <begin position="260"/>
        <end position="294"/>
    </location>
</feature>
<organism evidence="9 10">
    <name type="scientific">Cylindrobasidium torrendii FP15055 ss-10</name>
    <dbReference type="NCBI Taxonomy" id="1314674"/>
    <lineage>
        <taxon>Eukaryota</taxon>
        <taxon>Fungi</taxon>
        <taxon>Dikarya</taxon>
        <taxon>Basidiomycota</taxon>
        <taxon>Agaricomycotina</taxon>
        <taxon>Agaricomycetes</taxon>
        <taxon>Agaricomycetidae</taxon>
        <taxon>Agaricales</taxon>
        <taxon>Marasmiineae</taxon>
        <taxon>Physalacriaceae</taxon>
        <taxon>Cylindrobasidium</taxon>
    </lineage>
</organism>
<evidence type="ECO:0000256" key="2">
    <source>
        <dbReference type="ARBA" id="ARBA00022448"/>
    </source>
</evidence>
<dbReference type="OrthoDB" id="2538017at2759"/>
<evidence type="ECO:0000256" key="8">
    <source>
        <dbReference type="SAM" id="MobiDB-lite"/>
    </source>
</evidence>
<dbReference type="GO" id="GO:0017056">
    <property type="term" value="F:structural constituent of nuclear pore"/>
    <property type="evidence" value="ECO:0007669"/>
    <property type="project" value="InterPro"/>
</dbReference>
<evidence type="ECO:0000256" key="6">
    <source>
        <dbReference type="ARBA" id="ARBA00023132"/>
    </source>
</evidence>
<dbReference type="PANTHER" id="PTHR13437:SF2">
    <property type="entry name" value="NUCLEOPORIN P58_P45"/>
    <property type="match status" value="1"/>
</dbReference>
<keyword evidence="5" id="KW-0811">Translocation</keyword>
<keyword evidence="3" id="KW-0509">mRNA transport</keyword>
<dbReference type="GO" id="GO:0051028">
    <property type="term" value="P:mRNA transport"/>
    <property type="evidence" value="ECO:0007669"/>
    <property type="project" value="UniProtKB-KW"/>
</dbReference>
<feature type="compositionally biased region" description="Low complexity" evidence="8">
    <location>
        <begin position="206"/>
        <end position="216"/>
    </location>
</feature>
<dbReference type="InterPro" id="IPR024882">
    <property type="entry name" value="NUP58/p45/49"/>
</dbReference>
<evidence type="ECO:0000256" key="3">
    <source>
        <dbReference type="ARBA" id="ARBA00022816"/>
    </source>
</evidence>
<keyword evidence="10" id="KW-1185">Reference proteome</keyword>
<reference evidence="9 10" key="1">
    <citation type="journal article" date="2015" name="Fungal Genet. Biol.">
        <title>Evolution of novel wood decay mechanisms in Agaricales revealed by the genome sequences of Fistulina hepatica and Cylindrobasidium torrendii.</title>
        <authorList>
            <person name="Floudas D."/>
            <person name="Held B.W."/>
            <person name="Riley R."/>
            <person name="Nagy L.G."/>
            <person name="Koehler G."/>
            <person name="Ransdell A.S."/>
            <person name="Younus H."/>
            <person name="Chow J."/>
            <person name="Chiniquy J."/>
            <person name="Lipzen A."/>
            <person name="Tritt A."/>
            <person name="Sun H."/>
            <person name="Haridas S."/>
            <person name="LaButti K."/>
            <person name="Ohm R.A."/>
            <person name="Kues U."/>
            <person name="Blanchette R.A."/>
            <person name="Grigoriev I.V."/>
            <person name="Minto R.E."/>
            <person name="Hibbett D.S."/>
        </authorList>
    </citation>
    <scope>NUCLEOTIDE SEQUENCE [LARGE SCALE GENOMIC DNA]</scope>
    <source>
        <strain evidence="9 10">FP15055 ss-10</strain>
    </source>
</reference>
<feature type="compositionally biased region" description="Low complexity" evidence="8">
    <location>
        <begin position="84"/>
        <end position="109"/>
    </location>
</feature>
<dbReference type="InterPro" id="IPR025574">
    <property type="entry name" value="Nucleoporin_FG_rpt"/>
</dbReference>
<dbReference type="Proteomes" id="UP000054007">
    <property type="component" value="Unassembled WGS sequence"/>
</dbReference>
<feature type="region of interest" description="Disordered" evidence="8">
    <location>
        <begin position="60"/>
        <end position="300"/>
    </location>
</feature>
<dbReference type="AlphaFoldDB" id="A0A0D7B2N7"/>
<dbReference type="EMBL" id="KN880636">
    <property type="protein sequence ID" value="KIY64434.1"/>
    <property type="molecule type" value="Genomic_DNA"/>
</dbReference>
<dbReference type="Pfam" id="PF13634">
    <property type="entry name" value="Nucleoporin_FG"/>
    <property type="match status" value="3"/>
</dbReference>
<dbReference type="GO" id="GO:0015031">
    <property type="term" value="P:protein transport"/>
    <property type="evidence" value="ECO:0007669"/>
    <property type="project" value="UniProtKB-KW"/>
</dbReference>
<dbReference type="STRING" id="1314674.A0A0D7B2N7"/>
<protein>
    <recommendedName>
        <fullName evidence="11">Nucleoporin Nup54 alpha-helical domain-containing protein</fullName>
    </recommendedName>
</protein>